<dbReference type="PROSITE" id="PS00070">
    <property type="entry name" value="ALDEHYDE_DEHYDR_CYS"/>
    <property type="match status" value="1"/>
</dbReference>
<dbReference type="Pfam" id="PF00171">
    <property type="entry name" value="Aldedh"/>
    <property type="match status" value="1"/>
</dbReference>
<organism evidence="9 10">
    <name type="scientific">Thermothielavioides terrestris</name>
    <dbReference type="NCBI Taxonomy" id="2587410"/>
    <lineage>
        <taxon>Eukaryota</taxon>
        <taxon>Fungi</taxon>
        <taxon>Dikarya</taxon>
        <taxon>Ascomycota</taxon>
        <taxon>Pezizomycotina</taxon>
        <taxon>Sordariomycetes</taxon>
        <taxon>Sordariomycetidae</taxon>
        <taxon>Sordariales</taxon>
        <taxon>Chaetomiaceae</taxon>
        <taxon>Thermothielavioides</taxon>
    </lineage>
</organism>
<accession>A0A446BVG7</accession>
<dbReference type="InterPro" id="IPR016160">
    <property type="entry name" value="Ald_DH_CS_CYS"/>
</dbReference>
<dbReference type="InterPro" id="IPR015590">
    <property type="entry name" value="Aldehyde_DH_dom"/>
</dbReference>
<dbReference type="PROSITE" id="PS00687">
    <property type="entry name" value="ALDEHYDE_DEHYDR_GLU"/>
    <property type="match status" value="1"/>
</dbReference>
<evidence type="ECO:0000256" key="4">
    <source>
        <dbReference type="ARBA" id="ARBA00049194"/>
    </source>
</evidence>
<dbReference type="SUPFAM" id="SSF53720">
    <property type="entry name" value="ALDH-like"/>
    <property type="match status" value="1"/>
</dbReference>
<dbReference type="Gene3D" id="3.40.605.10">
    <property type="entry name" value="Aldehyde Dehydrogenase, Chain A, domain 1"/>
    <property type="match status" value="1"/>
</dbReference>
<protein>
    <recommendedName>
        <fullName evidence="3">aldehyde dehydrogenase (NAD(+))</fullName>
        <ecNumber evidence="3">1.2.1.3</ecNumber>
    </recommendedName>
</protein>
<evidence type="ECO:0000313" key="10">
    <source>
        <dbReference type="Proteomes" id="UP000289323"/>
    </source>
</evidence>
<feature type="domain" description="Aldehyde dehydrogenase" evidence="8">
    <location>
        <begin position="126"/>
        <end position="577"/>
    </location>
</feature>
<reference evidence="9 10" key="1">
    <citation type="submission" date="2018-04" db="EMBL/GenBank/DDBJ databases">
        <authorList>
            <person name="Huttner S."/>
            <person name="Dainat J."/>
        </authorList>
    </citation>
    <scope>NUCLEOTIDE SEQUENCE [LARGE SCALE GENOMIC DNA]</scope>
</reference>
<dbReference type="InterPro" id="IPR016039">
    <property type="entry name" value="Thiolase-like"/>
</dbReference>
<evidence type="ECO:0000313" key="9">
    <source>
        <dbReference type="EMBL" id="SPQ26536.1"/>
    </source>
</evidence>
<dbReference type="AlphaFoldDB" id="A0A446BVG7"/>
<dbReference type="EC" id="1.2.1.3" evidence="3"/>
<dbReference type="InterPro" id="IPR029510">
    <property type="entry name" value="Ald_DH_CS_GLU"/>
</dbReference>
<dbReference type="GO" id="GO:0016746">
    <property type="term" value="F:acyltransferase activity"/>
    <property type="evidence" value="ECO:0007669"/>
    <property type="project" value="InterPro"/>
</dbReference>
<evidence type="ECO:0000259" key="8">
    <source>
        <dbReference type="Pfam" id="PF00171"/>
    </source>
</evidence>
<dbReference type="Gene3D" id="3.40.47.10">
    <property type="match status" value="1"/>
</dbReference>
<evidence type="ECO:0000256" key="3">
    <source>
        <dbReference type="ARBA" id="ARBA00024226"/>
    </source>
</evidence>
<evidence type="ECO:0000259" key="7">
    <source>
        <dbReference type="Pfam" id="PF00109"/>
    </source>
</evidence>
<dbReference type="GO" id="GO:0004029">
    <property type="term" value="F:aldehyde dehydrogenase (NAD+) activity"/>
    <property type="evidence" value="ECO:0007669"/>
    <property type="project" value="UniProtKB-EC"/>
</dbReference>
<dbReference type="PANTHER" id="PTHR11699">
    <property type="entry name" value="ALDEHYDE DEHYDROGENASE-RELATED"/>
    <property type="match status" value="1"/>
</dbReference>
<evidence type="ECO:0000256" key="6">
    <source>
        <dbReference type="RuleBase" id="RU003345"/>
    </source>
</evidence>
<evidence type="ECO:0000256" key="2">
    <source>
        <dbReference type="ARBA" id="ARBA00023002"/>
    </source>
</evidence>
<dbReference type="Gene3D" id="3.40.309.10">
    <property type="entry name" value="Aldehyde Dehydrogenase, Chain A, domain 2"/>
    <property type="match status" value="1"/>
</dbReference>
<dbReference type="Proteomes" id="UP000289323">
    <property type="component" value="Unassembled WGS sequence"/>
</dbReference>
<dbReference type="InterPro" id="IPR016163">
    <property type="entry name" value="Ald_DH_C"/>
</dbReference>
<dbReference type="InterPro" id="IPR014030">
    <property type="entry name" value="Ketoacyl_synth_N"/>
</dbReference>
<dbReference type="CDD" id="cd07106">
    <property type="entry name" value="ALDH_AldA-AAD23400"/>
    <property type="match status" value="1"/>
</dbReference>
<sequence>MLADRVSYELDLAIKSGYLASLIALHEACRVLKNVDAVGAEVAGTSLITTLATTAELTAEGILSPEGSCKTFDTEADRFTRNAPFDIWPTHPASPKIMSTAAGNYKLEDFENYYHVINNELSTTAEKRRGINPNTKEPLPAVPVSSPEDVNRAVAAARAAFPAWSALSQDERAEYLVKFADAIQANREAFTKLLGEEAGKPQQAASLELISTDIAIRGAAKLRLTEEKIEETDEKAITARYVPLGVGVGITPWNYPIAIGALKFSSALLAGNTFVWKPSPYTPYSALKVGELAARVFPKGVFNVLSDDGSLGPLLTAHPDVNKVSFTGSVATGKKVMQACAGTVKRLTLELGGNDAAIIYPDVDIAAVVPQIALWAFVNTGQACVAAKRIYVHEDIYDAFLAALSGHVQTALKMGKSDDPTSVLGPIQNSMQYAKLQDTYSQIAKQGWKAVPPPDLSAAAPGAGYFIPPTLIDNPPDDSRIVTEEQFGPITPLLKWFDEDDVVRRANATPYGLGGSVWSADTARAERTARRLEAGNVWVNTHLLMDPRLGFGGHKQSGIGIEAGMEGLKGWCNAQVVWVQK</sequence>
<comment type="catalytic activity">
    <reaction evidence="4">
        <text>an aldehyde + NAD(+) + H2O = a carboxylate + NADH + 2 H(+)</text>
        <dbReference type="Rhea" id="RHEA:16185"/>
        <dbReference type="ChEBI" id="CHEBI:15377"/>
        <dbReference type="ChEBI" id="CHEBI:15378"/>
        <dbReference type="ChEBI" id="CHEBI:17478"/>
        <dbReference type="ChEBI" id="CHEBI:29067"/>
        <dbReference type="ChEBI" id="CHEBI:57540"/>
        <dbReference type="ChEBI" id="CHEBI:57945"/>
        <dbReference type="EC" id="1.2.1.3"/>
    </reaction>
</comment>
<dbReference type="FunFam" id="3.40.605.10:FF:000007">
    <property type="entry name" value="NAD/NADP-dependent betaine aldehyde dehydrogenase"/>
    <property type="match status" value="1"/>
</dbReference>
<dbReference type="Pfam" id="PF00109">
    <property type="entry name" value="ketoacyl-synt"/>
    <property type="match status" value="1"/>
</dbReference>
<gene>
    <name evidence="9" type="ORF">TT172_LOCUS8955</name>
</gene>
<dbReference type="SUPFAM" id="SSF53901">
    <property type="entry name" value="Thiolase-like"/>
    <property type="match status" value="1"/>
</dbReference>
<comment type="similarity">
    <text evidence="1 6">Belongs to the aldehyde dehydrogenase family.</text>
</comment>
<evidence type="ECO:0000256" key="1">
    <source>
        <dbReference type="ARBA" id="ARBA00009986"/>
    </source>
</evidence>
<dbReference type="EMBL" id="OUUZ01000018">
    <property type="protein sequence ID" value="SPQ26536.1"/>
    <property type="molecule type" value="Genomic_DNA"/>
</dbReference>
<dbReference type="InterPro" id="IPR044086">
    <property type="entry name" value="LUC3-like"/>
</dbReference>
<name>A0A446BVG7_9PEZI</name>
<feature type="domain" description="Beta-ketoacyl synthase-like N-terminal" evidence="7">
    <location>
        <begin position="20"/>
        <end position="80"/>
    </location>
</feature>
<dbReference type="InterPro" id="IPR016162">
    <property type="entry name" value="Ald_DH_N"/>
</dbReference>
<dbReference type="InterPro" id="IPR016161">
    <property type="entry name" value="Ald_DH/histidinol_DH"/>
</dbReference>
<evidence type="ECO:0000256" key="5">
    <source>
        <dbReference type="PROSITE-ProRule" id="PRU10007"/>
    </source>
</evidence>
<keyword evidence="2 6" id="KW-0560">Oxidoreductase</keyword>
<feature type="active site" evidence="5">
    <location>
        <position position="350"/>
    </location>
</feature>
<proteinExistence type="inferred from homology"/>